<evidence type="ECO:0000313" key="3">
    <source>
        <dbReference type="Proteomes" id="UP001236806"/>
    </source>
</evidence>
<gene>
    <name evidence="2" type="ORF">QFZ36_000489</name>
</gene>
<protein>
    <recommendedName>
        <fullName evidence="4">Holin</fullName>
    </recommendedName>
</protein>
<name>A0ABU0PG37_9MICC</name>
<dbReference type="RefSeq" id="WP_306633632.1">
    <property type="nucleotide sequence ID" value="NZ_JAUSXB010000001.1"/>
</dbReference>
<evidence type="ECO:0008006" key="4">
    <source>
        <dbReference type="Google" id="ProtNLM"/>
    </source>
</evidence>
<keyword evidence="1" id="KW-0812">Transmembrane</keyword>
<feature type="transmembrane region" description="Helical" evidence="1">
    <location>
        <begin position="6"/>
        <end position="24"/>
    </location>
</feature>
<dbReference type="Proteomes" id="UP001236806">
    <property type="component" value="Unassembled WGS sequence"/>
</dbReference>
<organism evidence="2 3">
    <name type="scientific">Pseudarthrobacter siccitolerans</name>
    <dbReference type="NCBI Taxonomy" id="861266"/>
    <lineage>
        <taxon>Bacteria</taxon>
        <taxon>Bacillati</taxon>
        <taxon>Actinomycetota</taxon>
        <taxon>Actinomycetes</taxon>
        <taxon>Micrococcales</taxon>
        <taxon>Micrococcaceae</taxon>
        <taxon>Pseudarthrobacter</taxon>
    </lineage>
</organism>
<proteinExistence type="predicted"/>
<keyword evidence="1" id="KW-1133">Transmembrane helix</keyword>
<keyword evidence="3" id="KW-1185">Reference proteome</keyword>
<accession>A0ABU0PG37</accession>
<dbReference type="EMBL" id="JAUSXB010000001">
    <property type="protein sequence ID" value="MDQ0672928.1"/>
    <property type="molecule type" value="Genomic_DNA"/>
</dbReference>
<evidence type="ECO:0000313" key="2">
    <source>
        <dbReference type="EMBL" id="MDQ0672928.1"/>
    </source>
</evidence>
<evidence type="ECO:0000256" key="1">
    <source>
        <dbReference type="SAM" id="Phobius"/>
    </source>
</evidence>
<comment type="caution">
    <text evidence="2">The sequence shown here is derived from an EMBL/GenBank/DDBJ whole genome shotgun (WGS) entry which is preliminary data.</text>
</comment>
<sequence length="103" mass="11541">MPSNVDITQFGQLGAFVVIVMLFLKHEQAENQRRDEAHNKLTAAIDKLSDNSTKQIQSIDRNTIATDKLVRSSEVTASASKETLQFMKNLNGSLRKAVQDHKE</sequence>
<keyword evidence="1" id="KW-0472">Membrane</keyword>
<reference evidence="2 3" key="1">
    <citation type="submission" date="2023-07" db="EMBL/GenBank/DDBJ databases">
        <title>Comparative genomics of wheat-associated soil bacteria to identify genetic determinants of phenazine resistance.</title>
        <authorList>
            <person name="Mouncey N."/>
        </authorList>
    </citation>
    <scope>NUCLEOTIDE SEQUENCE [LARGE SCALE GENOMIC DNA]</scope>
    <source>
        <strain evidence="2 3">W1I3</strain>
    </source>
</reference>